<organism evidence="1 2">
    <name type="scientific">Desulfonema magnum</name>
    <dbReference type="NCBI Taxonomy" id="45655"/>
    <lineage>
        <taxon>Bacteria</taxon>
        <taxon>Pseudomonadati</taxon>
        <taxon>Thermodesulfobacteriota</taxon>
        <taxon>Desulfobacteria</taxon>
        <taxon>Desulfobacterales</taxon>
        <taxon>Desulfococcaceae</taxon>
        <taxon>Desulfonema</taxon>
    </lineage>
</organism>
<protein>
    <submittedName>
        <fullName evidence="1">Uncharacterized protein</fullName>
    </submittedName>
</protein>
<dbReference type="KEGG" id="dmm:dnm_033210"/>
<gene>
    <name evidence="1" type="ORF">dnm_033210</name>
</gene>
<reference evidence="1" key="1">
    <citation type="journal article" date="2021" name="Microb. Physiol.">
        <title>Proteogenomic Insights into the Physiology of Marine, Sulfate-Reducing, Filamentous Desulfonema limicola and Desulfonema magnum.</title>
        <authorList>
            <person name="Schnaars V."/>
            <person name="Wohlbrand L."/>
            <person name="Scheve S."/>
            <person name="Hinrichs C."/>
            <person name="Reinhardt R."/>
            <person name="Rabus R."/>
        </authorList>
    </citation>
    <scope>NUCLEOTIDE SEQUENCE</scope>
    <source>
        <strain evidence="1">4be13</strain>
    </source>
</reference>
<sequence>MSFLRKQENLFSADSAVPGQWIPAFAGMTENSFATNNHKTNEHVKLKIQESETFPVIQKYINK</sequence>
<proteinExistence type="predicted"/>
<evidence type="ECO:0000313" key="2">
    <source>
        <dbReference type="Proteomes" id="UP000663722"/>
    </source>
</evidence>
<dbReference type="Proteomes" id="UP000663722">
    <property type="component" value="Chromosome"/>
</dbReference>
<name>A0A975BKX6_9BACT</name>
<keyword evidence="2" id="KW-1185">Reference proteome</keyword>
<accession>A0A975BKX6</accession>
<dbReference type="EMBL" id="CP061800">
    <property type="protein sequence ID" value="QTA87291.1"/>
    <property type="molecule type" value="Genomic_DNA"/>
</dbReference>
<evidence type="ECO:0000313" key="1">
    <source>
        <dbReference type="EMBL" id="QTA87291.1"/>
    </source>
</evidence>
<dbReference type="AlphaFoldDB" id="A0A975BKX6"/>